<sequence>MGCGPSKPQAKRGAQQQQGGVLTIGAPQDVMIHVPRNRVDEHGRPIQQITRDIDRDMLSAALKHVARYIAQRRQHVTTVAVGGAVNILYLRSRSVTHDIDVFGSDFTNQDRSLLDEAMQDARRRFPELGTDWLNTETQMWMTGPMHQELTAGARRQDVRIFDEAGLTIYAAPWEYAFSAKISRILTGGHQARPYDLADAVTYIHQYIRTHGNQPVRVATALGWARLYHHEMTENILRTRVNSEYRRHYSTNAFV</sequence>
<gene>
    <name evidence="3" type="ORF">QBC33DRAFT_367200</name>
</gene>
<dbReference type="EMBL" id="MU839004">
    <property type="protein sequence ID" value="KAK1768947.1"/>
    <property type="molecule type" value="Genomic_DNA"/>
</dbReference>
<accession>A0AAJ0C3Q4</accession>
<reference evidence="3" key="1">
    <citation type="submission" date="2023-06" db="EMBL/GenBank/DDBJ databases">
        <title>Genome-scale phylogeny and comparative genomics of the fungal order Sordariales.</title>
        <authorList>
            <consortium name="Lawrence Berkeley National Laboratory"/>
            <person name="Hensen N."/>
            <person name="Bonometti L."/>
            <person name="Westerberg I."/>
            <person name="Brannstrom I.O."/>
            <person name="Guillou S."/>
            <person name="Cros-Aarteil S."/>
            <person name="Calhoun S."/>
            <person name="Haridas S."/>
            <person name="Kuo A."/>
            <person name="Mondo S."/>
            <person name="Pangilinan J."/>
            <person name="Riley R."/>
            <person name="Labutti K."/>
            <person name="Andreopoulos B."/>
            <person name="Lipzen A."/>
            <person name="Chen C."/>
            <person name="Yanf M."/>
            <person name="Daum C."/>
            <person name="Ng V."/>
            <person name="Clum A."/>
            <person name="Steindorff A."/>
            <person name="Ohm R."/>
            <person name="Martin F."/>
            <person name="Silar P."/>
            <person name="Natvig D."/>
            <person name="Lalanne C."/>
            <person name="Gautier V."/>
            <person name="Ament-Velasquez S.L."/>
            <person name="Kruys A."/>
            <person name="Hutchinson M.I."/>
            <person name="Powell A.J."/>
            <person name="Barry K."/>
            <person name="Miller A.N."/>
            <person name="Grigoriev I.V."/>
            <person name="Debuchy R."/>
            <person name="Gladieux P."/>
            <person name="Thoren M.H."/>
            <person name="Johannesson H."/>
        </authorList>
    </citation>
    <scope>NUCLEOTIDE SEQUENCE</scope>
    <source>
        <strain evidence="3">8032-3</strain>
    </source>
</reference>
<keyword evidence="4" id="KW-1185">Reference proteome</keyword>
<dbReference type="Proteomes" id="UP001244011">
    <property type="component" value="Unassembled WGS sequence"/>
</dbReference>
<dbReference type="RefSeq" id="XP_060285160.1">
    <property type="nucleotide sequence ID" value="XM_060423961.1"/>
</dbReference>
<evidence type="ECO:0000259" key="2">
    <source>
        <dbReference type="Pfam" id="PF24483"/>
    </source>
</evidence>
<evidence type="ECO:0000313" key="4">
    <source>
        <dbReference type="Proteomes" id="UP001244011"/>
    </source>
</evidence>
<protein>
    <recommendedName>
        <fullName evidence="2">DUF7582 domain-containing protein</fullName>
    </recommendedName>
</protein>
<feature type="region of interest" description="Disordered" evidence="1">
    <location>
        <begin position="1"/>
        <end position="22"/>
    </location>
</feature>
<dbReference type="Pfam" id="PF24483">
    <property type="entry name" value="DUF7582"/>
    <property type="match status" value="1"/>
</dbReference>
<organism evidence="3 4">
    <name type="scientific">Phialemonium atrogriseum</name>
    <dbReference type="NCBI Taxonomy" id="1093897"/>
    <lineage>
        <taxon>Eukaryota</taxon>
        <taxon>Fungi</taxon>
        <taxon>Dikarya</taxon>
        <taxon>Ascomycota</taxon>
        <taxon>Pezizomycotina</taxon>
        <taxon>Sordariomycetes</taxon>
        <taxon>Sordariomycetidae</taxon>
        <taxon>Cephalothecales</taxon>
        <taxon>Cephalothecaceae</taxon>
        <taxon>Phialemonium</taxon>
    </lineage>
</organism>
<name>A0AAJ0C3Q4_9PEZI</name>
<dbReference type="GeneID" id="85307148"/>
<feature type="domain" description="DUF7582" evidence="2">
    <location>
        <begin position="58"/>
        <end position="250"/>
    </location>
</feature>
<evidence type="ECO:0000256" key="1">
    <source>
        <dbReference type="SAM" id="MobiDB-lite"/>
    </source>
</evidence>
<dbReference type="AlphaFoldDB" id="A0AAJ0C3Q4"/>
<proteinExistence type="predicted"/>
<evidence type="ECO:0000313" key="3">
    <source>
        <dbReference type="EMBL" id="KAK1768947.1"/>
    </source>
</evidence>
<dbReference type="InterPro" id="IPR056004">
    <property type="entry name" value="DUF7582"/>
</dbReference>
<comment type="caution">
    <text evidence="3">The sequence shown here is derived from an EMBL/GenBank/DDBJ whole genome shotgun (WGS) entry which is preliminary data.</text>
</comment>